<dbReference type="InterPro" id="IPR038056">
    <property type="entry name" value="YjbR-like_sf"/>
</dbReference>
<dbReference type="AlphaFoldDB" id="A0A317EQ45"/>
<proteinExistence type="predicted"/>
<dbReference type="InterPro" id="IPR007351">
    <property type="entry name" value="YjbR"/>
</dbReference>
<keyword evidence="2" id="KW-1185">Reference proteome</keyword>
<dbReference type="Proteomes" id="UP000245379">
    <property type="component" value="Unassembled WGS sequence"/>
</dbReference>
<evidence type="ECO:0000313" key="1">
    <source>
        <dbReference type="EMBL" id="PWS28287.1"/>
    </source>
</evidence>
<dbReference type="PANTHER" id="PTHR35145">
    <property type="entry name" value="CYTOPLASMIC PROTEIN-RELATED"/>
    <property type="match status" value="1"/>
</dbReference>
<protein>
    <recommendedName>
        <fullName evidence="3">MmcQ-like protein</fullName>
    </recommendedName>
</protein>
<dbReference type="PANTHER" id="PTHR35145:SF1">
    <property type="entry name" value="CYTOPLASMIC PROTEIN"/>
    <property type="match status" value="1"/>
</dbReference>
<organism evidence="1 2">
    <name type="scientific">Pedobacter yonginense</name>
    <dbReference type="NCBI Taxonomy" id="651869"/>
    <lineage>
        <taxon>Bacteria</taxon>
        <taxon>Pseudomonadati</taxon>
        <taxon>Bacteroidota</taxon>
        <taxon>Sphingobacteriia</taxon>
        <taxon>Sphingobacteriales</taxon>
        <taxon>Sphingobacteriaceae</taxon>
        <taxon>Pedobacter</taxon>
    </lineage>
</organism>
<evidence type="ECO:0008006" key="3">
    <source>
        <dbReference type="Google" id="ProtNLM"/>
    </source>
</evidence>
<evidence type="ECO:0000313" key="2">
    <source>
        <dbReference type="Proteomes" id="UP000245379"/>
    </source>
</evidence>
<dbReference type="SUPFAM" id="SSF142906">
    <property type="entry name" value="YjbR-like"/>
    <property type="match status" value="1"/>
</dbReference>
<comment type="caution">
    <text evidence="1">The sequence shown here is derived from an EMBL/GenBank/DDBJ whole genome shotgun (WGS) entry which is preliminary data.</text>
</comment>
<name>A0A317EQ45_9SPHI</name>
<dbReference type="Gene3D" id="3.90.1150.30">
    <property type="match status" value="1"/>
</dbReference>
<dbReference type="EMBL" id="QGNZ01000001">
    <property type="protein sequence ID" value="PWS28287.1"/>
    <property type="molecule type" value="Genomic_DNA"/>
</dbReference>
<reference evidence="1 2" key="1">
    <citation type="submission" date="2018-05" db="EMBL/GenBank/DDBJ databases">
        <title>Pedobacter paludis sp. nov., isolated from wetland soil.</title>
        <authorList>
            <person name="Zhang Y."/>
            <person name="Wang G."/>
        </authorList>
    </citation>
    <scope>NUCLEOTIDE SEQUENCE [LARGE SCALE GENOMIC DNA]</scope>
    <source>
        <strain evidence="1 2">KCTC22721</strain>
    </source>
</reference>
<accession>A0A317EQ45</accession>
<gene>
    <name evidence="1" type="ORF">DHW03_00040</name>
</gene>
<dbReference type="Pfam" id="PF04237">
    <property type="entry name" value="YjbR"/>
    <property type="match status" value="1"/>
</dbReference>
<dbReference type="InterPro" id="IPR058532">
    <property type="entry name" value="YjbR/MT2646/Rv2570-like"/>
</dbReference>
<sequence length="124" mass="14350">MLIAFIFGFHFAMDIESFRDYCLSLPGTTEGMKWDHLCFMIEEKIYVIIAIDEGSRFSIKCNPDDFDALTARDGIAQAFHLAKRQWIQVANLDVLTDQELKRRVAESRALVLAKLPKKTQFKYL</sequence>